<dbReference type="Gene3D" id="1.10.1240.50">
    <property type="match status" value="1"/>
</dbReference>
<evidence type="ECO:0000313" key="3">
    <source>
        <dbReference type="EMBL" id="MBO0935085.1"/>
    </source>
</evidence>
<sequence length="283" mass="31463">MTNHHLTQQAIERYVAALGATQYHVRLLNFQTDQAKPVIYTATQLTDPKTVAYLRWQNSLGFDVYARPVGWQYVLLDDLTLDALTRIKADELRPCLLLETSPGNYQAWVILAECPTDREGAKTICRAMAQTYQADLCSAEPDHVGRLPGLTNRKAKYRQANGQFPFVRLHGATHRLSHFSTPSGGCVLNDPPVPPSGTTETPSYPLTTVSQGVQLLDRQAGTPTHSFSEHDFGIVIGLVRKGWDDDRIAAHLVAHSPNLSSRKKRYTGKYIARTIEKARKVAG</sequence>
<dbReference type="EMBL" id="JAFMYV010000001">
    <property type="protein sequence ID" value="MBO0935085.1"/>
    <property type="molecule type" value="Genomic_DNA"/>
</dbReference>
<keyword evidence="4" id="KW-1185">Reference proteome</keyword>
<dbReference type="Pfam" id="PF22448">
    <property type="entry name" value="RepB_primase_C"/>
    <property type="match status" value="1"/>
</dbReference>
<dbReference type="AlphaFoldDB" id="A0A939GDZ6"/>
<gene>
    <name evidence="3" type="ORF">J2I47_00865</name>
</gene>
<evidence type="ECO:0008006" key="5">
    <source>
        <dbReference type="Google" id="ProtNLM"/>
    </source>
</evidence>
<name>A0A939GDZ6_9BACT</name>
<accession>A0A939GDZ6</accession>
<evidence type="ECO:0000313" key="4">
    <source>
        <dbReference type="Proteomes" id="UP000664034"/>
    </source>
</evidence>
<organism evidence="3 4">
    <name type="scientific">Fibrella rubiginis</name>
    <dbReference type="NCBI Taxonomy" id="2817060"/>
    <lineage>
        <taxon>Bacteria</taxon>
        <taxon>Pseudomonadati</taxon>
        <taxon>Bacteroidota</taxon>
        <taxon>Cytophagia</taxon>
        <taxon>Cytophagales</taxon>
        <taxon>Spirosomataceae</taxon>
        <taxon>Fibrella</taxon>
    </lineage>
</organism>
<dbReference type="RefSeq" id="WP_207362656.1">
    <property type="nucleotide sequence ID" value="NZ_JAFMYV010000001.1"/>
</dbReference>
<feature type="domain" description="RepB-like DNA primase" evidence="1">
    <location>
        <begin position="70"/>
        <end position="174"/>
    </location>
</feature>
<dbReference type="Proteomes" id="UP000664034">
    <property type="component" value="Unassembled WGS sequence"/>
</dbReference>
<dbReference type="InterPro" id="IPR039459">
    <property type="entry name" value="RepB-like_DNA_primase_dom"/>
</dbReference>
<dbReference type="Gene3D" id="3.30.1490.240">
    <property type="entry name" value="RepB DNA-primase, N-terminal domain"/>
    <property type="match status" value="1"/>
</dbReference>
<protein>
    <recommendedName>
        <fullName evidence="5">RepB-like DNA primase domain-containing protein</fullName>
    </recommendedName>
</protein>
<reference evidence="3" key="1">
    <citation type="submission" date="2021-03" db="EMBL/GenBank/DDBJ databases">
        <title>Fibrella sp. HMF5335 genome sequencing and assembly.</title>
        <authorList>
            <person name="Kang H."/>
            <person name="Kim H."/>
            <person name="Bae S."/>
            <person name="Joh K."/>
        </authorList>
    </citation>
    <scope>NUCLEOTIDE SEQUENCE</scope>
    <source>
        <strain evidence="3">HMF5335</strain>
    </source>
</reference>
<evidence type="ECO:0000259" key="1">
    <source>
        <dbReference type="Pfam" id="PF16793"/>
    </source>
</evidence>
<proteinExistence type="predicted"/>
<dbReference type="Pfam" id="PF16793">
    <property type="entry name" value="RepB_primase"/>
    <property type="match status" value="1"/>
</dbReference>
<dbReference type="Gene3D" id="3.30.70.1790">
    <property type="entry name" value="RepB DNA-primase, N-terminal domain"/>
    <property type="match status" value="1"/>
</dbReference>
<comment type="caution">
    <text evidence="3">The sequence shown here is derived from an EMBL/GenBank/DDBJ whole genome shotgun (WGS) entry which is preliminary data.</text>
</comment>
<evidence type="ECO:0000259" key="2">
    <source>
        <dbReference type="Pfam" id="PF22448"/>
    </source>
</evidence>
<feature type="domain" description="RepB/MobA-like C-terminal" evidence="2">
    <location>
        <begin position="227"/>
        <end position="278"/>
    </location>
</feature>
<dbReference type="InterPro" id="IPR054366">
    <property type="entry name" value="RepB/MobA-like_C"/>
</dbReference>